<evidence type="ECO:0000259" key="2">
    <source>
        <dbReference type="Pfam" id="PF03795"/>
    </source>
</evidence>
<evidence type="ECO:0000313" key="3">
    <source>
        <dbReference type="EMBL" id="MEE3853030.1"/>
    </source>
</evidence>
<keyword evidence="4" id="KW-1185">Reference proteome</keyword>
<gene>
    <name evidence="3" type="ORF">VZC37_22025</name>
</gene>
<dbReference type="Pfam" id="PF03795">
    <property type="entry name" value="YCII"/>
    <property type="match status" value="1"/>
</dbReference>
<dbReference type="RefSeq" id="WP_330435793.1">
    <property type="nucleotide sequence ID" value="NZ_JAZDUF010000008.1"/>
</dbReference>
<dbReference type="SUPFAM" id="SSF54909">
    <property type="entry name" value="Dimeric alpha+beta barrel"/>
    <property type="match status" value="1"/>
</dbReference>
<dbReference type="Gene3D" id="3.30.70.1060">
    <property type="entry name" value="Dimeric alpha+beta barrel"/>
    <property type="match status" value="1"/>
</dbReference>
<dbReference type="InterPro" id="IPR005545">
    <property type="entry name" value="YCII"/>
</dbReference>
<reference evidence="3 4" key="1">
    <citation type="submission" date="2024-01" db="EMBL/GenBank/DDBJ databases">
        <title>Draft genome sequence of Gordonia sp. LSe1-13.</title>
        <authorList>
            <person name="Suphannarot A."/>
            <person name="Mingma R."/>
        </authorList>
    </citation>
    <scope>NUCLEOTIDE SEQUENCE [LARGE SCALE GENOMIC DNA]</scope>
    <source>
        <strain evidence="3 4">LSe1-13</strain>
    </source>
</reference>
<comment type="caution">
    <text evidence="3">The sequence shown here is derived from an EMBL/GenBank/DDBJ whole genome shotgun (WGS) entry which is preliminary data.</text>
</comment>
<protein>
    <submittedName>
        <fullName evidence="3">YciI family protein</fullName>
    </submittedName>
</protein>
<organism evidence="3 4">
    <name type="scientific">Gordonia sesuvii</name>
    <dbReference type="NCBI Taxonomy" id="3116777"/>
    <lineage>
        <taxon>Bacteria</taxon>
        <taxon>Bacillati</taxon>
        <taxon>Actinomycetota</taxon>
        <taxon>Actinomycetes</taxon>
        <taxon>Mycobacteriales</taxon>
        <taxon>Gordoniaceae</taxon>
        <taxon>Gordonia</taxon>
    </lineage>
</organism>
<proteinExistence type="inferred from homology"/>
<dbReference type="InterPro" id="IPR011008">
    <property type="entry name" value="Dimeric_a/b-barrel"/>
</dbReference>
<evidence type="ECO:0000256" key="1">
    <source>
        <dbReference type="ARBA" id="ARBA00007689"/>
    </source>
</evidence>
<dbReference type="EMBL" id="JAZDUF010000008">
    <property type="protein sequence ID" value="MEE3853030.1"/>
    <property type="molecule type" value="Genomic_DNA"/>
</dbReference>
<dbReference type="Proteomes" id="UP001347146">
    <property type="component" value="Unassembled WGS sequence"/>
</dbReference>
<name>A0ABU7MIT3_9ACTN</name>
<sequence>MPFYSAVYDYYDNEETRRKRADLSDEHVAFIEDLLAREIILVATTWGAEDPPGGQIVIEADSTSEAREIIMADPNARSGCGVVTINEWRPVAGPLVETLAAQK</sequence>
<comment type="similarity">
    <text evidence="1">Belongs to the YciI family.</text>
</comment>
<accession>A0ABU7MIT3</accession>
<feature type="domain" description="YCII-related" evidence="2">
    <location>
        <begin position="11"/>
        <end position="89"/>
    </location>
</feature>
<evidence type="ECO:0000313" key="4">
    <source>
        <dbReference type="Proteomes" id="UP001347146"/>
    </source>
</evidence>